<dbReference type="Proteomes" id="UP000759537">
    <property type="component" value="Unassembled WGS sequence"/>
</dbReference>
<gene>
    <name evidence="2" type="ORF">DFH94DRAFT_698606</name>
</gene>
<feature type="region of interest" description="Disordered" evidence="1">
    <location>
        <begin position="49"/>
        <end position="118"/>
    </location>
</feature>
<proteinExistence type="predicted"/>
<evidence type="ECO:0000313" key="2">
    <source>
        <dbReference type="EMBL" id="KAF8466106.1"/>
    </source>
</evidence>
<dbReference type="OrthoDB" id="3269515at2759"/>
<evidence type="ECO:0000313" key="3">
    <source>
        <dbReference type="Proteomes" id="UP000759537"/>
    </source>
</evidence>
<feature type="compositionally biased region" description="Basic and acidic residues" evidence="1">
    <location>
        <begin position="96"/>
        <end position="105"/>
    </location>
</feature>
<protein>
    <submittedName>
        <fullName evidence="2">Uncharacterized protein</fullName>
    </submittedName>
</protein>
<keyword evidence="3" id="KW-1185">Reference proteome</keyword>
<name>A0A9P5JWG3_9AGAM</name>
<accession>A0A9P5JWG3</accession>
<organism evidence="2 3">
    <name type="scientific">Russula ochroleuca</name>
    <dbReference type="NCBI Taxonomy" id="152965"/>
    <lineage>
        <taxon>Eukaryota</taxon>
        <taxon>Fungi</taxon>
        <taxon>Dikarya</taxon>
        <taxon>Basidiomycota</taxon>
        <taxon>Agaricomycotina</taxon>
        <taxon>Agaricomycetes</taxon>
        <taxon>Russulales</taxon>
        <taxon>Russulaceae</taxon>
        <taxon>Russula</taxon>
    </lineage>
</organism>
<sequence>MTDLTILHAPSTLSLPDTKETGLRFAFNRRSLTPRPLISTTPMVTVQMVESGSTPPSPVVVRDHNLLSPPRRSFRSKDSQRVTRPRPSSAPPGKTRTIDTHDHFSPRPKSPDFVSGSHSSIPVVVRPPTTLFRPKPFWRNTPRSAVSGTFYASSHHLIRRSTFIAAGLRFDKPIADLSALGVESRIGIVVLLPDSSP</sequence>
<comment type="caution">
    <text evidence="2">The sequence shown here is derived from an EMBL/GenBank/DDBJ whole genome shotgun (WGS) entry which is preliminary data.</text>
</comment>
<evidence type="ECO:0000256" key="1">
    <source>
        <dbReference type="SAM" id="MobiDB-lite"/>
    </source>
</evidence>
<dbReference type="AlphaFoldDB" id="A0A9P5JWG3"/>
<dbReference type="EMBL" id="WHVB01000043">
    <property type="protein sequence ID" value="KAF8466106.1"/>
    <property type="molecule type" value="Genomic_DNA"/>
</dbReference>
<reference evidence="2" key="2">
    <citation type="journal article" date="2020" name="Nat. Commun.">
        <title>Large-scale genome sequencing of mycorrhizal fungi provides insights into the early evolution of symbiotic traits.</title>
        <authorList>
            <person name="Miyauchi S."/>
            <person name="Kiss E."/>
            <person name="Kuo A."/>
            <person name="Drula E."/>
            <person name="Kohler A."/>
            <person name="Sanchez-Garcia M."/>
            <person name="Morin E."/>
            <person name="Andreopoulos B."/>
            <person name="Barry K.W."/>
            <person name="Bonito G."/>
            <person name="Buee M."/>
            <person name="Carver A."/>
            <person name="Chen C."/>
            <person name="Cichocki N."/>
            <person name="Clum A."/>
            <person name="Culley D."/>
            <person name="Crous P.W."/>
            <person name="Fauchery L."/>
            <person name="Girlanda M."/>
            <person name="Hayes R.D."/>
            <person name="Keri Z."/>
            <person name="LaButti K."/>
            <person name="Lipzen A."/>
            <person name="Lombard V."/>
            <person name="Magnuson J."/>
            <person name="Maillard F."/>
            <person name="Murat C."/>
            <person name="Nolan M."/>
            <person name="Ohm R.A."/>
            <person name="Pangilinan J."/>
            <person name="Pereira M.F."/>
            <person name="Perotto S."/>
            <person name="Peter M."/>
            <person name="Pfister S."/>
            <person name="Riley R."/>
            <person name="Sitrit Y."/>
            <person name="Stielow J.B."/>
            <person name="Szollosi G."/>
            <person name="Zifcakova L."/>
            <person name="Stursova M."/>
            <person name="Spatafora J.W."/>
            <person name="Tedersoo L."/>
            <person name="Vaario L.M."/>
            <person name="Yamada A."/>
            <person name="Yan M."/>
            <person name="Wang P."/>
            <person name="Xu J."/>
            <person name="Bruns T."/>
            <person name="Baldrian P."/>
            <person name="Vilgalys R."/>
            <person name="Dunand C."/>
            <person name="Henrissat B."/>
            <person name="Grigoriev I.V."/>
            <person name="Hibbett D."/>
            <person name="Nagy L.G."/>
            <person name="Martin F.M."/>
        </authorList>
    </citation>
    <scope>NUCLEOTIDE SEQUENCE</scope>
    <source>
        <strain evidence="2">Prilba</strain>
    </source>
</reference>
<reference evidence="2" key="1">
    <citation type="submission" date="2019-10" db="EMBL/GenBank/DDBJ databases">
        <authorList>
            <consortium name="DOE Joint Genome Institute"/>
            <person name="Kuo A."/>
            <person name="Miyauchi S."/>
            <person name="Kiss E."/>
            <person name="Drula E."/>
            <person name="Kohler A."/>
            <person name="Sanchez-Garcia M."/>
            <person name="Andreopoulos B."/>
            <person name="Barry K.W."/>
            <person name="Bonito G."/>
            <person name="Buee M."/>
            <person name="Carver A."/>
            <person name="Chen C."/>
            <person name="Cichocki N."/>
            <person name="Clum A."/>
            <person name="Culley D."/>
            <person name="Crous P.W."/>
            <person name="Fauchery L."/>
            <person name="Girlanda M."/>
            <person name="Hayes R."/>
            <person name="Keri Z."/>
            <person name="LaButti K."/>
            <person name="Lipzen A."/>
            <person name="Lombard V."/>
            <person name="Magnuson J."/>
            <person name="Maillard F."/>
            <person name="Morin E."/>
            <person name="Murat C."/>
            <person name="Nolan M."/>
            <person name="Ohm R."/>
            <person name="Pangilinan J."/>
            <person name="Pereira M."/>
            <person name="Perotto S."/>
            <person name="Peter M."/>
            <person name="Riley R."/>
            <person name="Sitrit Y."/>
            <person name="Stielow B."/>
            <person name="Szollosi G."/>
            <person name="Zifcakova L."/>
            <person name="Stursova M."/>
            <person name="Spatafora J.W."/>
            <person name="Tedersoo L."/>
            <person name="Vaario L.-M."/>
            <person name="Yamada A."/>
            <person name="Yan M."/>
            <person name="Wang P."/>
            <person name="Xu J."/>
            <person name="Bruns T."/>
            <person name="Baldrian P."/>
            <person name="Vilgalys R."/>
            <person name="Henrissat B."/>
            <person name="Grigoriev I.V."/>
            <person name="Hibbett D."/>
            <person name="Nagy L.G."/>
            <person name="Martin F.M."/>
        </authorList>
    </citation>
    <scope>NUCLEOTIDE SEQUENCE</scope>
    <source>
        <strain evidence="2">Prilba</strain>
    </source>
</reference>